<dbReference type="Proteomes" id="UP000275078">
    <property type="component" value="Unassembled WGS sequence"/>
</dbReference>
<feature type="region of interest" description="Disordered" evidence="1">
    <location>
        <begin position="991"/>
        <end position="1040"/>
    </location>
</feature>
<dbReference type="EMBL" id="ML119904">
    <property type="protein sequence ID" value="RPA71716.1"/>
    <property type="molecule type" value="Genomic_DNA"/>
</dbReference>
<keyword evidence="3" id="KW-1185">Reference proteome</keyword>
<feature type="non-terminal residue" evidence="2">
    <location>
        <position position="1207"/>
    </location>
</feature>
<dbReference type="STRING" id="1160509.A0A3N4HEW1"/>
<evidence type="ECO:0000256" key="1">
    <source>
        <dbReference type="SAM" id="MobiDB-lite"/>
    </source>
</evidence>
<feature type="region of interest" description="Disordered" evidence="1">
    <location>
        <begin position="656"/>
        <end position="692"/>
    </location>
</feature>
<sequence>MSSAQAFFDKARSQEVARSFALRLNFEDKPLPDRYVALVVGNTIRDEVPAYPQPEEPVQYWEDFLLKFESIEPTDHSTPKKSPIFSPHFIRYISTPRQIEYPVKVFAAPKELLRAAALLRVAPHNDYVQTFDIEQTIDSILASVSRASSTSYLAHARRRKDKLSSVLEALIGDYADADQTKVKAAVYIDAIAARPQDLARFPQITPAVVDVALAYSDELRPQSKNSLAAPFLTNLAVLTQQQVDDYVAALTDGNVPVPRTNDNTFYNRHFLGALQGMQQQQNQSNTLLAQSLAQTNTAVTALVARVEAIAAQPAAAANQLTAVDRVRIDANTIGQFKPASVPDSEACWEFIEAFQSVATKYGADKVLAVINQCFTENSIARDWYRSLPPAHRNNINTSLDTLKTLLKAHFCLPRHRLLRLAEEERYSFAQKRSVMDYIYKKAKLFRMVTDDVPRTVEGGVTNASIVAAIHSGIEEPVLKLMLESLAATPTVTVEAYAAQASMLYDSCRAQQEQVQQMVSLLNKSTRKTSSGNAWVRDYSKPTPTYTKNYAGKDDTPLKDGAWRLGTKVMRACRFCKGAHLDRSCPKAPDKRDGTTREAKEKSTDLVTKGYFGASVGYDDDQCIAEMDSEEELDSEFDIGYDYSCVSPAPVIPAFHATVSDAPDDDDDDTTTDEEDSTEDPPSLEEESPSRNQCYGCRKRFSSRVRLIRHLNQTQFHGQGITARKIVASDSAPSDSSVIKSDNPEPLLDHGFFRHAEIQVRCYETGDTAPAVVDTGYGSSATDELFLTSLPDEVERVKLDSPRWVQGMTGGLEAVTEVVRLPIYIPAVNHQTAFFYAWFHVFKDIGGRLLFGQDTIHAQRIDVYHDNKIIIGSCNNLTVRTANRVKTPADPSPTIIRVARDVVLPAHHVVCVPIKRFTSSVELGDMEFTPIGEPMRQGWGCPPNALRRDQEGVWVTNFRARPLKLRAGRRLGTAVQREKGYFGDDDVLDNSQALVPLPAPPGPVATVPDLPGPDPPRSTVAEPAQSEVPPPEPPPADGYLPNYTYPLPDGVRIGNDSTCTVQDVDVNTTQDITEEQAEALKAKILYYRRAFNDVPGMVREPEEDYMRIPIPADLEATLKQKPPYNVSTASRANIDKVFDLNTVYGRMESAKSSPFSLQVFCAGNRPVVDMRPLNAITIGLKIDLRVEYHLRGKVPYIPRGFGTMLVCR</sequence>
<evidence type="ECO:0000313" key="3">
    <source>
        <dbReference type="Proteomes" id="UP000275078"/>
    </source>
</evidence>
<organism evidence="2 3">
    <name type="scientific">Ascobolus immersus RN42</name>
    <dbReference type="NCBI Taxonomy" id="1160509"/>
    <lineage>
        <taxon>Eukaryota</taxon>
        <taxon>Fungi</taxon>
        <taxon>Dikarya</taxon>
        <taxon>Ascomycota</taxon>
        <taxon>Pezizomycotina</taxon>
        <taxon>Pezizomycetes</taxon>
        <taxon>Pezizales</taxon>
        <taxon>Ascobolaceae</taxon>
        <taxon>Ascobolus</taxon>
    </lineage>
</organism>
<proteinExistence type="predicted"/>
<evidence type="ECO:0000313" key="2">
    <source>
        <dbReference type="EMBL" id="RPA71716.1"/>
    </source>
</evidence>
<protein>
    <submittedName>
        <fullName evidence="2">Uncharacterized protein</fullName>
    </submittedName>
</protein>
<dbReference type="AlphaFoldDB" id="A0A3N4HEW1"/>
<feature type="compositionally biased region" description="Acidic residues" evidence="1">
    <location>
        <begin position="661"/>
        <end position="686"/>
    </location>
</feature>
<feature type="region of interest" description="Disordered" evidence="1">
    <location>
        <begin position="583"/>
        <end position="602"/>
    </location>
</feature>
<name>A0A3N4HEW1_ASCIM</name>
<accession>A0A3N4HEW1</accession>
<reference evidence="2 3" key="1">
    <citation type="journal article" date="2018" name="Nat. Ecol. Evol.">
        <title>Pezizomycetes genomes reveal the molecular basis of ectomycorrhizal truffle lifestyle.</title>
        <authorList>
            <person name="Murat C."/>
            <person name="Payen T."/>
            <person name="Noel B."/>
            <person name="Kuo A."/>
            <person name="Morin E."/>
            <person name="Chen J."/>
            <person name="Kohler A."/>
            <person name="Krizsan K."/>
            <person name="Balestrini R."/>
            <person name="Da Silva C."/>
            <person name="Montanini B."/>
            <person name="Hainaut M."/>
            <person name="Levati E."/>
            <person name="Barry K.W."/>
            <person name="Belfiori B."/>
            <person name="Cichocki N."/>
            <person name="Clum A."/>
            <person name="Dockter R.B."/>
            <person name="Fauchery L."/>
            <person name="Guy J."/>
            <person name="Iotti M."/>
            <person name="Le Tacon F."/>
            <person name="Lindquist E.A."/>
            <person name="Lipzen A."/>
            <person name="Malagnac F."/>
            <person name="Mello A."/>
            <person name="Molinier V."/>
            <person name="Miyauchi S."/>
            <person name="Poulain J."/>
            <person name="Riccioni C."/>
            <person name="Rubini A."/>
            <person name="Sitrit Y."/>
            <person name="Splivallo R."/>
            <person name="Traeger S."/>
            <person name="Wang M."/>
            <person name="Zifcakova L."/>
            <person name="Wipf D."/>
            <person name="Zambonelli A."/>
            <person name="Paolocci F."/>
            <person name="Nowrousian M."/>
            <person name="Ottonello S."/>
            <person name="Baldrian P."/>
            <person name="Spatafora J.W."/>
            <person name="Henrissat B."/>
            <person name="Nagy L.G."/>
            <person name="Aury J.M."/>
            <person name="Wincker P."/>
            <person name="Grigoriev I.V."/>
            <person name="Bonfante P."/>
            <person name="Martin F.M."/>
        </authorList>
    </citation>
    <scope>NUCLEOTIDE SEQUENCE [LARGE SCALE GENOMIC DNA]</scope>
    <source>
        <strain evidence="2 3">RN42</strain>
    </source>
</reference>
<gene>
    <name evidence="2" type="ORF">BJ508DRAFT_315351</name>
</gene>